<evidence type="ECO:0000313" key="4">
    <source>
        <dbReference type="EMBL" id="MBB6676816.1"/>
    </source>
</evidence>
<organism evidence="4 5">
    <name type="scientific">Cohnella lubricantis</name>
    <dbReference type="NCBI Taxonomy" id="2163172"/>
    <lineage>
        <taxon>Bacteria</taxon>
        <taxon>Bacillati</taxon>
        <taxon>Bacillota</taxon>
        <taxon>Bacilli</taxon>
        <taxon>Bacillales</taxon>
        <taxon>Paenibacillaceae</taxon>
        <taxon>Cohnella</taxon>
    </lineage>
</organism>
<evidence type="ECO:0000256" key="2">
    <source>
        <dbReference type="PROSITE-ProRule" id="PRU00335"/>
    </source>
</evidence>
<name>A0A841T9U8_9BACL</name>
<gene>
    <name evidence="4" type="ORF">H4Q31_05660</name>
</gene>
<comment type="caution">
    <text evidence="4">The sequence shown here is derived from an EMBL/GenBank/DDBJ whole genome shotgun (WGS) entry which is preliminary data.</text>
</comment>
<accession>A0A841T9U8</accession>
<dbReference type="GO" id="GO:0003677">
    <property type="term" value="F:DNA binding"/>
    <property type="evidence" value="ECO:0007669"/>
    <property type="project" value="UniProtKB-UniRule"/>
</dbReference>
<dbReference type="RefSeq" id="WP_185178106.1">
    <property type="nucleotide sequence ID" value="NZ_CBCSEP010000001.1"/>
</dbReference>
<feature type="domain" description="HTH tetR-type" evidence="3">
    <location>
        <begin position="7"/>
        <end position="67"/>
    </location>
</feature>
<keyword evidence="1 2" id="KW-0238">DNA-binding</keyword>
<evidence type="ECO:0000256" key="1">
    <source>
        <dbReference type="ARBA" id="ARBA00023125"/>
    </source>
</evidence>
<proteinExistence type="predicted"/>
<evidence type="ECO:0000313" key="5">
    <source>
        <dbReference type="Proteomes" id="UP000574133"/>
    </source>
</evidence>
<dbReference type="PRINTS" id="PR00455">
    <property type="entry name" value="HTHTETR"/>
</dbReference>
<dbReference type="InterPro" id="IPR001647">
    <property type="entry name" value="HTH_TetR"/>
</dbReference>
<sequence>MQERRTPDRRKQVTEAAALSFARFGYKGTTMDQVAKLARVGKGTIYTFYANKEELFDEIMNGLICDLRVVADETLNPSLPFADNLMNVLHRVLDYRDRHALAAKLSQEVRDIGTPHAKQGLEAVERALVGYIARHVKEASEKGEIRACDPELTAYMMLKMYLALTDDNHHSHPPLGKEEVLAHFRFYCIEGLAIR</sequence>
<dbReference type="SUPFAM" id="SSF46689">
    <property type="entry name" value="Homeodomain-like"/>
    <property type="match status" value="1"/>
</dbReference>
<dbReference type="GO" id="GO:0006355">
    <property type="term" value="P:regulation of DNA-templated transcription"/>
    <property type="evidence" value="ECO:0007669"/>
    <property type="project" value="UniProtKB-ARBA"/>
</dbReference>
<dbReference type="Gene3D" id="1.10.10.60">
    <property type="entry name" value="Homeodomain-like"/>
    <property type="match status" value="1"/>
</dbReference>
<dbReference type="PROSITE" id="PS50977">
    <property type="entry name" value="HTH_TETR_2"/>
    <property type="match status" value="1"/>
</dbReference>
<dbReference type="EMBL" id="JACJVN010000023">
    <property type="protein sequence ID" value="MBB6676816.1"/>
    <property type="molecule type" value="Genomic_DNA"/>
</dbReference>
<keyword evidence="5" id="KW-1185">Reference proteome</keyword>
<dbReference type="InterPro" id="IPR009057">
    <property type="entry name" value="Homeodomain-like_sf"/>
</dbReference>
<dbReference type="PANTHER" id="PTHR30055">
    <property type="entry name" value="HTH-TYPE TRANSCRIPTIONAL REGULATOR RUTR"/>
    <property type="match status" value="1"/>
</dbReference>
<dbReference type="Gene3D" id="1.10.357.10">
    <property type="entry name" value="Tetracycline Repressor, domain 2"/>
    <property type="match status" value="1"/>
</dbReference>
<feature type="DNA-binding region" description="H-T-H motif" evidence="2">
    <location>
        <begin position="30"/>
        <end position="49"/>
    </location>
</feature>
<dbReference type="InterPro" id="IPR036271">
    <property type="entry name" value="Tet_transcr_reg_TetR-rel_C_sf"/>
</dbReference>
<dbReference type="Pfam" id="PF00440">
    <property type="entry name" value="TetR_N"/>
    <property type="match status" value="1"/>
</dbReference>
<dbReference type="AlphaFoldDB" id="A0A841T9U8"/>
<protein>
    <submittedName>
        <fullName evidence="4">TetR/AcrR family transcriptional regulator</fullName>
    </submittedName>
</protein>
<dbReference type="InterPro" id="IPR050109">
    <property type="entry name" value="HTH-type_TetR-like_transc_reg"/>
</dbReference>
<dbReference type="PANTHER" id="PTHR30055:SF232">
    <property type="entry name" value="TRANSCRIPTIONAL REGULATOR, TETR FAMILY"/>
    <property type="match status" value="1"/>
</dbReference>
<dbReference type="SUPFAM" id="SSF48498">
    <property type="entry name" value="Tetracyclin repressor-like, C-terminal domain"/>
    <property type="match status" value="1"/>
</dbReference>
<reference evidence="4 5" key="1">
    <citation type="submission" date="2020-08" db="EMBL/GenBank/DDBJ databases">
        <title>Cohnella phylogeny.</title>
        <authorList>
            <person name="Dunlap C."/>
        </authorList>
    </citation>
    <scope>NUCLEOTIDE SEQUENCE [LARGE SCALE GENOMIC DNA]</scope>
    <source>
        <strain evidence="4 5">DSM 103658</strain>
    </source>
</reference>
<dbReference type="Proteomes" id="UP000574133">
    <property type="component" value="Unassembled WGS sequence"/>
</dbReference>
<evidence type="ECO:0000259" key="3">
    <source>
        <dbReference type="PROSITE" id="PS50977"/>
    </source>
</evidence>